<proteinExistence type="predicted"/>
<comment type="caution">
    <text evidence="3">The sequence shown here is derived from an EMBL/GenBank/DDBJ whole genome shotgun (WGS) entry which is preliminary data.</text>
</comment>
<dbReference type="Gene3D" id="2.40.160.100">
    <property type="match status" value="1"/>
</dbReference>
<sequence length="462" mass="50860">MVHVYHTMRFDRTHISQLTWLVSALVVATAPGAAQAQQAGDGLSLSGAMRLRYEVIDGQPRVGFNQSDDLVNLRTNILAEYRSDHWRAAIELYDSRVWGEGDGTPVTTNEVNTLEPVQAYVAGDFDNVFGKGSKLTLTAGRMMLNLGSRRLVAADGYRNTTNGYSGLRADISARGGWKATLIYTLPQVRLPDDNASLRSSKVRLDRESFDLVLWGGQISKAKAIGPAMAEMTYFHLGERDAPGRPTRDRSLDTIGGRLIAEPRAGKVDFEMEALYQTGHISMSTAALAPSQLVRASFLHADVGFSFAGPWKPRLSIEFDRASGHKPGGHYGRFDTLFGMRRAELAPAGLYNAIGRANLVTPGVRLEATPNKRLDWLVVYRAMWADAREDSFSTTGVRDAGGLSGSFAGNQVEVRLRYWLVPDRLRFEFDGLLLAKGRLLREAPNAPAKGWTRYGSFNLTAVF</sequence>
<feature type="chain" id="PRO_5001774745" description="Alginate export domain-containing protein" evidence="1">
    <location>
        <begin position="37"/>
        <end position="462"/>
    </location>
</feature>
<keyword evidence="1" id="KW-0732">Signal</keyword>
<dbReference type="EMBL" id="JGVR01000001">
    <property type="protein sequence ID" value="KEZ21503.1"/>
    <property type="molecule type" value="Genomic_DNA"/>
</dbReference>
<dbReference type="eggNOG" id="COG3637">
    <property type="taxonomic scope" value="Bacteria"/>
</dbReference>
<name>A0A084EU61_SPHYA</name>
<organism evidence="3 4">
    <name type="scientific">Sphingobium yanoikuyae</name>
    <name type="common">Sphingomonas yanoikuyae</name>
    <dbReference type="NCBI Taxonomy" id="13690"/>
    <lineage>
        <taxon>Bacteria</taxon>
        <taxon>Pseudomonadati</taxon>
        <taxon>Pseudomonadota</taxon>
        <taxon>Alphaproteobacteria</taxon>
        <taxon>Sphingomonadales</taxon>
        <taxon>Sphingomonadaceae</taxon>
        <taxon>Sphingobium</taxon>
    </lineage>
</organism>
<evidence type="ECO:0000256" key="1">
    <source>
        <dbReference type="SAM" id="SignalP"/>
    </source>
</evidence>
<dbReference type="PATRIC" id="fig|13690.10.peg.184"/>
<feature type="domain" description="Alginate export" evidence="2">
    <location>
        <begin position="43"/>
        <end position="444"/>
    </location>
</feature>
<protein>
    <recommendedName>
        <fullName evidence="2">Alginate export domain-containing protein</fullName>
    </recommendedName>
</protein>
<dbReference type="Pfam" id="PF13372">
    <property type="entry name" value="Alginate_exp"/>
    <property type="match status" value="1"/>
</dbReference>
<evidence type="ECO:0000313" key="4">
    <source>
        <dbReference type="Proteomes" id="UP000028534"/>
    </source>
</evidence>
<reference evidence="3 4" key="1">
    <citation type="submission" date="2014-03" db="EMBL/GenBank/DDBJ databases">
        <title>Genome sequence of Sphingobium yanoikuyae B1.</title>
        <authorList>
            <person name="Gan H.M."/>
            <person name="Gan H.Y."/>
            <person name="Savka M.A."/>
        </authorList>
    </citation>
    <scope>NUCLEOTIDE SEQUENCE [LARGE SCALE GENOMIC DNA]</scope>
    <source>
        <strain evidence="3 4">B1</strain>
    </source>
</reference>
<evidence type="ECO:0000313" key="3">
    <source>
        <dbReference type="EMBL" id="KEZ21503.1"/>
    </source>
</evidence>
<dbReference type="InterPro" id="IPR053728">
    <property type="entry name" value="Alginate_Permeability_Chnl"/>
</dbReference>
<evidence type="ECO:0000259" key="2">
    <source>
        <dbReference type="Pfam" id="PF13372"/>
    </source>
</evidence>
<dbReference type="Proteomes" id="UP000028534">
    <property type="component" value="Unassembled WGS sequence"/>
</dbReference>
<dbReference type="AlphaFoldDB" id="A0A084EU61"/>
<dbReference type="InterPro" id="IPR025388">
    <property type="entry name" value="Alginate_export_dom"/>
</dbReference>
<feature type="signal peptide" evidence="1">
    <location>
        <begin position="1"/>
        <end position="36"/>
    </location>
</feature>
<accession>A0A084EU61</accession>
<gene>
    <name evidence="3" type="ORF">CP98_00181</name>
</gene>